<evidence type="ECO:0000313" key="3">
    <source>
        <dbReference type="EMBL" id="ABB27297.1"/>
    </source>
</evidence>
<dbReference type="InterPro" id="IPR003099">
    <property type="entry name" value="Prephen_DH"/>
</dbReference>
<evidence type="ECO:0000256" key="1">
    <source>
        <dbReference type="ARBA" id="ARBA00023002"/>
    </source>
</evidence>
<sequence>MEPSSVSTIAIVGLGLIGMSLVRAFHHSPFMQEQQVRLIGYDPHFSESDCQCALELGLHSFESNPETLYRAEIVILAAPVEVNIALLESVRNCVASHTLVTDVSSTKRDIALRAKQLQLPFVGMHPMAGKEEKGYQASHEELLHGKRMIFCDDDNLLATPQGEFLQQAIASIGCTTLFMTSEEHDAVVARVSHLPQLLSTLLMEHCGDAMQASGPGFATLTRLSGSSWEIWHDIVATNQMNIATELTRFSSKLLELSQEIQMGNFEQVAERFNHANQLYQALKAMNQP</sequence>
<dbReference type="eggNOG" id="COG0287">
    <property type="taxonomic scope" value="Bacteria"/>
</dbReference>
<dbReference type="InterPro" id="IPR046825">
    <property type="entry name" value="PDH_C"/>
</dbReference>
<protein>
    <submittedName>
        <fullName evidence="3">Prephenate dehydrogenase</fullName>
        <ecNumber evidence="3">1.3.1.12</ecNumber>
    </submittedName>
</protein>
<dbReference type="EC" id="1.3.1.12" evidence="3"/>
<dbReference type="OrthoDB" id="9802008at2"/>
<dbReference type="Gene3D" id="1.10.3660.10">
    <property type="entry name" value="6-phosphogluconate dehydrogenase C-terminal like domain"/>
    <property type="match status" value="1"/>
</dbReference>
<dbReference type="KEGG" id="cch:Cag_0018"/>
<dbReference type="Pfam" id="PF20463">
    <property type="entry name" value="PDH_C"/>
    <property type="match status" value="1"/>
</dbReference>
<dbReference type="PANTHER" id="PTHR21363">
    <property type="entry name" value="PREPHENATE DEHYDROGENASE"/>
    <property type="match status" value="1"/>
</dbReference>
<dbReference type="PROSITE" id="PS51176">
    <property type="entry name" value="PDH_ADH"/>
    <property type="match status" value="1"/>
</dbReference>
<organism evidence="3">
    <name type="scientific">Chlorobium chlorochromatii (strain CaD3)</name>
    <dbReference type="NCBI Taxonomy" id="340177"/>
    <lineage>
        <taxon>Bacteria</taxon>
        <taxon>Pseudomonadati</taxon>
        <taxon>Chlorobiota</taxon>
        <taxon>Chlorobiia</taxon>
        <taxon>Chlorobiales</taxon>
        <taxon>Chlorobiaceae</taxon>
        <taxon>Chlorobium/Pelodictyon group</taxon>
        <taxon>Chlorobium</taxon>
    </lineage>
</organism>
<gene>
    <name evidence="3" type="ordered locus">Cag_0018</name>
</gene>
<dbReference type="GO" id="GO:0008977">
    <property type="term" value="F:prephenate dehydrogenase (NAD+) activity"/>
    <property type="evidence" value="ECO:0007669"/>
    <property type="project" value="UniProtKB-EC"/>
</dbReference>
<reference evidence="3" key="1">
    <citation type="submission" date="2005-08" db="EMBL/GenBank/DDBJ databases">
        <title>Complete sequence of Chlorobium chlorochromatii CaD3.</title>
        <authorList>
            <person name="Copeland A."/>
            <person name="Lucas S."/>
            <person name="Lapidus A."/>
            <person name="Barry K."/>
            <person name="Detter J.C."/>
            <person name="Glavina T."/>
            <person name="Hammon N."/>
            <person name="Israni S."/>
            <person name="Pitluck S."/>
            <person name="Bryant D."/>
            <person name="Schmutz J."/>
            <person name="Larimer F."/>
            <person name="Land M."/>
            <person name="Kyrpides N."/>
            <person name="Ivanova N."/>
            <person name="Richardson P."/>
        </authorList>
    </citation>
    <scope>NUCLEOTIDE SEQUENCE [LARGE SCALE GENOMIC DNA]</scope>
    <source>
        <strain evidence="3">CaD3</strain>
    </source>
</reference>
<dbReference type="GO" id="GO:0070403">
    <property type="term" value="F:NAD+ binding"/>
    <property type="evidence" value="ECO:0007669"/>
    <property type="project" value="InterPro"/>
</dbReference>
<dbReference type="GO" id="GO:0004665">
    <property type="term" value="F:prephenate dehydrogenase (NADP+) activity"/>
    <property type="evidence" value="ECO:0007669"/>
    <property type="project" value="InterPro"/>
</dbReference>
<dbReference type="InterPro" id="IPR046826">
    <property type="entry name" value="PDH_N"/>
</dbReference>
<dbReference type="AlphaFoldDB" id="Q3ANS6"/>
<dbReference type="EMBL" id="CP000108">
    <property type="protein sequence ID" value="ABB27297.1"/>
    <property type="molecule type" value="Genomic_DNA"/>
</dbReference>
<feature type="domain" description="Prephenate/arogenate dehydrogenase" evidence="2">
    <location>
        <begin position="7"/>
        <end position="288"/>
    </location>
</feature>
<dbReference type="PANTHER" id="PTHR21363:SF0">
    <property type="entry name" value="PREPHENATE DEHYDROGENASE [NADP(+)]"/>
    <property type="match status" value="1"/>
</dbReference>
<dbReference type="SUPFAM" id="SSF51735">
    <property type="entry name" value="NAD(P)-binding Rossmann-fold domains"/>
    <property type="match status" value="1"/>
</dbReference>
<dbReference type="Gene3D" id="3.40.50.720">
    <property type="entry name" value="NAD(P)-binding Rossmann-like Domain"/>
    <property type="match status" value="1"/>
</dbReference>
<name>Q3ANS6_CHLCH</name>
<proteinExistence type="predicted"/>
<dbReference type="Pfam" id="PF02153">
    <property type="entry name" value="PDH_N"/>
    <property type="match status" value="1"/>
</dbReference>
<dbReference type="InterPro" id="IPR050812">
    <property type="entry name" value="Preph/Arog_dehydrog"/>
</dbReference>
<accession>Q3ANS6</accession>
<dbReference type="SUPFAM" id="SSF48179">
    <property type="entry name" value="6-phosphogluconate dehydrogenase C-terminal domain-like"/>
    <property type="match status" value="1"/>
</dbReference>
<dbReference type="InterPro" id="IPR008927">
    <property type="entry name" value="6-PGluconate_DH-like_C_sf"/>
</dbReference>
<dbReference type="HOGENOM" id="CLU_055968_2_0_10"/>
<evidence type="ECO:0000259" key="2">
    <source>
        <dbReference type="PROSITE" id="PS51176"/>
    </source>
</evidence>
<dbReference type="GO" id="GO:0006571">
    <property type="term" value="P:tyrosine biosynthetic process"/>
    <property type="evidence" value="ECO:0007669"/>
    <property type="project" value="InterPro"/>
</dbReference>
<dbReference type="InterPro" id="IPR036291">
    <property type="entry name" value="NAD(P)-bd_dom_sf"/>
</dbReference>
<dbReference type="STRING" id="340177.Cag_0018"/>
<keyword evidence="1 3" id="KW-0560">Oxidoreductase</keyword>